<dbReference type="Pfam" id="PF00651">
    <property type="entry name" value="BTB"/>
    <property type="match status" value="1"/>
</dbReference>
<dbReference type="Gene3D" id="1.10.340.70">
    <property type="match status" value="1"/>
</dbReference>
<dbReference type="GO" id="GO:0000978">
    <property type="term" value="F:RNA polymerase II cis-regulatory region sequence-specific DNA binding"/>
    <property type="evidence" value="ECO:0007669"/>
    <property type="project" value="TreeGrafter"/>
</dbReference>
<dbReference type="GO" id="GO:0008270">
    <property type="term" value="F:zinc ion binding"/>
    <property type="evidence" value="ECO:0007669"/>
    <property type="project" value="UniProtKB-KW"/>
</dbReference>
<feature type="domain" description="BTB" evidence="11">
    <location>
        <begin position="149"/>
        <end position="180"/>
    </location>
</feature>
<evidence type="ECO:0000256" key="9">
    <source>
        <dbReference type="ARBA" id="ARBA00023242"/>
    </source>
</evidence>
<dbReference type="Gene3D" id="3.30.710.10">
    <property type="entry name" value="Potassium Channel Kv1.1, Chain A"/>
    <property type="match status" value="1"/>
</dbReference>
<evidence type="ECO:0000256" key="5">
    <source>
        <dbReference type="ARBA" id="ARBA00022833"/>
    </source>
</evidence>
<keyword evidence="13" id="KW-1185">Reference proteome</keyword>
<dbReference type="Ensembl" id="ENSSLUT00000051226.1">
    <property type="protein sequence ID" value="ENSSLUP00000049745.1"/>
    <property type="gene ID" value="ENSSLUG00000021699.1"/>
</dbReference>
<keyword evidence="5" id="KW-0862">Zinc</keyword>
<dbReference type="PANTHER" id="PTHR46105:SF5">
    <property type="entry name" value="ZINC FINGER AND BTB DOMAIN-CONTAINING PROTEIN 44 ISOFORM X1"/>
    <property type="match status" value="1"/>
</dbReference>
<keyword evidence="9" id="KW-0539">Nucleus</keyword>
<keyword evidence="8" id="KW-0804">Transcription</keyword>
<proteinExistence type="predicted"/>
<dbReference type="SUPFAM" id="SSF54695">
    <property type="entry name" value="POZ domain"/>
    <property type="match status" value="1"/>
</dbReference>
<evidence type="ECO:0000256" key="4">
    <source>
        <dbReference type="ARBA" id="ARBA00022771"/>
    </source>
</evidence>
<evidence type="ECO:0000256" key="7">
    <source>
        <dbReference type="ARBA" id="ARBA00023125"/>
    </source>
</evidence>
<dbReference type="GO" id="GO:0005634">
    <property type="term" value="C:nucleus"/>
    <property type="evidence" value="ECO:0007669"/>
    <property type="project" value="UniProtKB-SubCell"/>
</dbReference>
<evidence type="ECO:0000256" key="3">
    <source>
        <dbReference type="ARBA" id="ARBA00022737"/>
    </source>
</evidence>
<keyword evidence="2" id="KW-0479">Metal-binding</keyword>
<evidence type="ECO:0000313" key="13">
    <source>
        <dbReference type="Proteomes" id="UP000694568"/>
    </source>
</evidence>
<feature type="region of interest" description="Disordered" evidence="10">
    <location>
        <begin position="1"/>
        <end position="23"/>
    </location>
</feature>
<evidence type="ECO:0000256" key="10">
    <source>
        <dbReference type="SAM" id="MobiDB-lite"/>
    </source>
</evidence>
<evidence type="ECO:0000259" key="11">
    <source>
        <dbReference type="PROSITE" id="PS50097"/>
    </source>
</evidence>
<evidence type="ECO:0000256" key="6">
    <source>
        <dbReference type="ARBA" id="ARBA00023015"/>
    </source>
</evidence>
<dbReference type="GeneTree" id="ENSGT00900000141090"/>
<dbReference type="PROSITE" id="PS50097">
    <property type="entry name" value="BTB"/>
    <property type="match status" value="1"/>
</dbReference>
<keyword evidence="4" id="KW-0863">Zinc-finger</keyword>
<organism evidence="12 13">
    <name type="scientific">Sander lucioperca</name>
    <name type="common">Pike-perch</name>
    <name type="synonym">Perca lucioperca</name>
    <dbReference type="NCBI Taxonomy" id="283035"/>
    <lineage>
        <taxon>Eukaryota</taxon>
        <taxon>Metazoa</taxon>
        <taxon>Chordata</taxon>
        <taxon>Craniata</taxon>
        <taxon>Vertebrata</taxon>
        <taxon>Euteleostomi</taxon>
        <taxon>Actinopterygii</taxon>
        <taxon>Neopterygii</taxon>
        <taxon>Teleostei</taxon>
        <taxon>Neoteleostei</taxon>
        <taxon>Acanthomorphata</taxon>
        <taxon>Eupercaria</taxon>
        <taxon>Perciformes</taxon>
        <taxon>Percoidei</taxon>
        <taxon>Percidae</taxon>
        <taxon>Luciopercinae</taxon>
        <taxon>Sander</taxon>
    </lineage>
</organism>
<evidence type="ECO:0000256" key="1">
    <source>
        <dbReference type="ARBA" id="ARBA00004123"/>
    </source>
</evidence>
<dbReference type="InterPro" id="IPR011333">
    <property type="entry name" value="SKP1/BTB/POZ_sf"/>
</dbReference>
<reference evidence="12" key="2">
    <citation type="submission" date="2025-09" db="UniProtKB">
        <authorList>
            <consortium name="Ensembl"/>
        </authorList>
    </citation>
    <scope>IDENTIFICATION</scope>
</reference>
<keyword evidence="3" id="KW-0677">Repeat</keyword>
<evidence type="ECO:0000256" key="2">
    <source>
        <dbReference type="ARBA" id="ARBA00022723"/>
    </source>
</evidence>
<protein>
    <submittedName>
        <fullName evidence="12">Uncharacterized LOC116047176</fullName>
    </submittedName>
</protein>
<dbReference type="AlphaFoldDB" id="A0A8D0A2T4"/>
<keyword evidence="6" id="KW-0805">Transcription regulation</keyword>
<evidence type="ECO:0000313" key="12">
    <source>
        <dbReference type="Ensembl" id="ENSSLUP00000049745.1"/>
    </source>
</evidence>
<sequence length="214" mass="24437">DSSYPPPSRPGGHSGNSKGRGLPAQWSSNFETIDGLLYRKKLEKGFINYREVLDEERRHEALNTFHRRRLGQRHLSLEETYKCVAENYWWEGMSSTCFLTHCVLITTPLYLLFISQEQGGKGCVTKTMVSHSADMLSKLRSQREAGLFCDITLRTNGRSYSAHRAVLAAVSDHFQEIFTEMDSSMKADIDLTGKVRGQTDTRKLCFSCRGWIWT</sequence>
<name>A0A8D0A2T4_SANLU</name>
<gene>
    <name evidence="12" type="primary">si:dkey-229b18.3</name>
</gene>
<dbReference type="Proteomes" id="UP000694568">
    <property type="component" value="Unplaced"/>
</dbReference>
<dbReference type="InterPro" id="IPR050457">
    <property type="entry name" value="ZnFinger_BTB_dom_contain"/>
</dbReference>
<accession>A0A8D0A2T4</accession>
<dbReference type="GO" id="GO:0000981">
    <property type="term" value="F:DNA-binding transcription factor activity, RNA polymerase II-specific"/>
    <property type="evidence" value="ECO:0007669"/>
    <property type="project" value="TreeGrafter"/>
</dbReference>
<keyword evidence="7" id="KW-0238">DNA-binding</keyword>
<evidence type="ECO:0000256" key="8">
    <source>
        <dbReference type="ARBA" id="ARBA00023163"/>
    </source>
</evidence>
<dbReference type="InterPro" id="IPR000210">
    <property type="entry name" value="BTB/POZ_dom"/>
</dbReference>
<reference evidence="12" key="1">
    <citation type="submission" date="2025-08" db="UniProtKB">
        <authorList>
            <consortium name="Ensembl"/>
        </authorList>
    </citation>
    <scope>IDENTIFICATION</scope>
</reference>
<comment type="subcellular location">
    <subcellularLocation>
        <location evidence="1">Nucleus</location>
    </subcellularLocation>
</comment>
<dbReference type="PANTHER" id="PTHR46105">
    <property type="entry name" value="AGAP004733-PA"/>
    <property type="match status" value="1"/>
</dbReference>